<feature type="transmembrane region" description="Helical" evidence="7">
    <location>
        <begin position="429"/>
        <end position="447"/>
    </location>
</feature>
<reference evidence="9 10" key="1">
    <citation type="submission" date="2017-06" db="EMBL/GenBank/DDBJ databases">
        <authorList>
            <person name="Kim H.J."/>
            <person name="Triplett B.A."/>
        </authorList>
    </citation>
    <scope>NUCLEOTIDE SEQUENCE [LARGE SCALE GENOMIC DNA]</scope>
    <source>
        <strain evidence="9 10">DSM 44715</strain>
    </source>
</reference>
<dbReference type="InterPro" id="IPR019108">
    <property type="entry name" value="Caa3_assmbl_CtaG-rel"/>
</dbReference>
<evidence type="ECO:0000313" key="9">
    <source>
        <dbReference type="EMBL" id="SNS83392.1"/>
    </source>
</evidence>
<comment type="subcellular location">
    <subcellularLocation>
        <location evidence="1">Cell membrane</location>
        <topology evidence="1">Multi-pass membrane protein</topology>
    </subcellularLocation>
</comment>
<evidence type="ECO:0000256" key="1">
    <source>
        <dbReference type="ARBA" id="ARBA00004651"/>
    </source>
</evidence>
<keyword evidence="10" id="KW-1185">Reference proteome</keyword>
<feature type="transmembrane region" description="Helical" evidence="7">
    <location>
        <begin position="171"/>
        <end position="192"/>
    </location>
</feature>
<feature type="compositionally biased region" description="Low complexity" evidence="6">
    <location>
        <begin position="621"/>
        <end position="659"/>
    </location>
</feature>
<feature type="transmembrane region" description="Helical" evidence="7">
    <location>
        <begin position="399"/>
        <end position="417"/>
    </location>
</feature>
<feature type="transmembrane region" description="Helical" evidence="7">
    <location>
        <begin position="70"/>
        <end position="90"/>
    </location>
</feature>
<organism evidence="9 10">
    <name type="scientific">Actinomadura meyerae</name>
    <dbReference type="NCBI Taxonomy" id="240840"/>
    <lineage>
        <taxon>Bacteria</taxon>
        <taxon>Bacillati</taxon>
        <taxon>Actinomycetota</taxon>
        <taxon>Actinomycetes</taxon>
        <taxon>Streptosporangiales</taxon>
        <taxon>Thermomonosporaceae</taxon>
        <taxon>Actinomadura</taxon>
    </lineage>
</organism>
<evidence type="ECO:0000256" key="2">
    <source>
        <dbReference type="ARBA" id="ARBA00022475"/>
    </source>
</evidence>
<feature type="transmembrane region" description="Helical" evidence="7">
    <location>
        <begin position="102"/>
        <end position="127"/>
    </location>
</feature>
<proteinExistence type="predicted"/>
<dbReference type="GO" id="GO:0006825">
    <property type="term" value="P:copper ion transport"/>
    <property type="evidence" value="ECO:0007669"/>
    <property type="project" value="InterPro"/>
</dbReference>
<evidence type="ECO:0000256" key="5">
    <source>
        <dbReference type="ARBA" id="ARBA00023136"/>
    </source>
</evidence>
<accession>A0A239HPY2</accession>
<evidence type="ECO:0000256" key="6">
    <source>
        <dbReference type="SAM" id="MobiDB-lite"/>
    </source>
</evidence>
<evidence type="ECO:0000256" key="4">
    <source>
        <dbReference type="ARBA" id="ARBA00022989"/>
    </source>
</evidence>
<feature type="transmembrane region" description="Helical" evidence="7">
    <location>
        <begin position="367"/>
        <end position="387"/>
    </location>
</feature>
<feature type="transmembrane region" description="Helical" evidence="7">
    <location>
        <begin position="271"/>
        <end position="291"/>
    </location>
</feature>
<dbReference type="EMBL" id="FZOR01000010">
    <property type="protein sequence ID" value="SNS83392.1"/>
    <property type="molecule type" value="Genomic_DNA"/>
</dbReference>
<feature type="transmembrane region" description="Helical" evidence="7">
    <location>
        <begin position="531"/>
        <end position="548"/>
    </location>
</feature>
<feature type="transmembrane region" description="Helical" evidence="7">
    <location>
        <begin position="20"/>
        <end position="42"/>
    </location>
</feature>
<dbReference type="Pfam" id="PF09678">
    <property type="entry name" value="Caa3_CtaG"/>
    <property type="match status" value="1"/>
</dbReference>
<protein>
    <submittedName>
        <fullName evidence="9">Putative copper resistance protein D</fullName>
    </submittedName>
</protein>
<keyword evidence="3 7" id="KW-0812">Transmembrane</keyword>
<evidence type="ECO:0000256" key="3">
    <source>
        <dbReference type="ARBA" id="ARBA00022692"/>
    </source>
</evidence>
<gene>
    <name evidence="9" type="ORF">SAMN05443665_101087</name>
</gene>
<dbReference type="OrthoDB" id="5241646at2"/>
<feature type="transmembrane region" description="Helical" evidence="7">
    <location>
        <begin position="147"/>
        <end position="164"/>
    </location>
</feature>
<feature type="transmembrane region" description="Helical" evidence="7">
    <location>
        <begin position="312"/>
        <end position="330"/>
    </location>
</feature>
<feature type="region of interest" description="Disordered" evidence="6">
    <location>
        <begin position="595"/>
        <end position="659"/>
    </location>
</feature>
<feature type="transmembrane region" description="Helical" evidence="7">
    <location>
        <begin position="204"/>
        <end position="227"/>
    </location>
</feature>
<feature type="transmembrane region" description="Helical" evidence="7">
    <location>
        <begin position="475"/>
        <end position="494"/>
    </location>
</feature>
<evidence type="ECO:0000259" key="8">
    <source>
        <dbReference type="Pfam" id="PF05425"/>
    </source>
</evidence>
<dbReference type="PANTHER" id="PTHR34820:SF4">
    <property type="entry name" value="INNER MEMBRANE PROTEIN YEBZ"/>
    <property type="match status" value="1"/>
</dbReference>
<dbReference type="InterPro" id="IPR008457">
    <property type="entry name" value="Cu-R_CopD_dom"/>
</dbReference>
<dbReference type="PANTHER" id="PTHR34820">
    <property type="entry name" value="INNER MEMBRANE PROTEIN YEBZ"/>
    <property type="match status" value="1"/>
</dbReference>
<evidence type="ECO:0000256" key="7">
    <source>
        <dbReference type="SAM" id="Phobius"/>
    </source>
</evidence>
<feature type="transmembrane region" description="Helical" evidence="7">
    <location>
        <begin position="578"/>
        <end position="597"/>
    </location>
</feature>
<keyword evidence="5 7" id="KW-0472">Membrane</keyword>
<dbReference type="Pfam" id="PF05425">
    <property type="entry name" value="CopD"/>
    <property type="match status" value="1"/>
</dbReference>
<evidence type="ECO:0000313" key="10">
    <source>
        <dbReference type="Proteomes" id="UP000198318"/>
    </source>
</evidence>
<feature type="transmembrane region" description="Helical" evidence="7">
    <location>
        <begin position="506"/>
        <end position="524"/>
    </location>
</feature>
<feature type="transmembrane region" description="Helical" evidence="7">
    <location>
        <begin position="239"/>
        <end position="259"/>
    </location>
</feature>
<sequence>MTAPEATPGPPAARTDRTMLGIGAAAVALVVLALVVRLGGAFSETAVPGLSRAGALTKTGLSVAKLGGDVAAVLTVGWLLVAAVFVPGTSRTGRRCLRAASLTALAWALCTLALIVFTVLDLFGTGLGGVTGNMLRTLLVELPQGRALLLVLAAALALSVAASLPRAAGGAGYLLAGALAAMLPPLFTGHAASAANHALAVWSLAAHVTGVALWVGGLVALVTLAPDMRGGLPRVAERYSGLALAAFAVAGASGAVNAWVRLGGVHLGSRYGMLVVAKGAALVLLGAIGWWHRRATLPALRDGTGPRPFLRLGAVEVLVMAATMALAAGLSRTPPPENAPDTLDVVALRLGFPLPGPAGVGPYLLDWWIDPLFAVLIATAAVLYGAGVARVRDWPPRRTAAWAAGLLVLLLATASGISRYSMVLFSAHAIQHVLVGLIAPPLLLYGAPARLGLRAMRGESRALLTAAADSRGLRALSRPVVACPLLLLSLYAWYVSPLFPPSLSNHALHSLTMVAFLAAGLAYFHGSTGTSAPAAVLPLHVIAGVALMRDGTVHGNWYEDLGRTWGAPPLDDQHLGALLLWTTAAAVTAAQAAHTLARRRRGPSARHGPFARYGRGRRSTTRLSASTTVGSYSAAESSRSRSSTAAPRSRSAESPTRSS</sequence>
<name>A0A239HPY2_9ACTN</name>
<dbReference type="Proteomes" id="UP000198318">
    <property type="component" value="Unassembled WGS sequence"/>
</dbReference>
<feature type="domain" description="Copper resistance protein D" evidence="8">
    <location>
        <begin position="234"/>
        <end position="330"/>
    </location>
</feature>
<dbReference type="InterPro" id="IPR032694">
    <property type="entry name" value="CopC/D"/>
</dbReference>
<dbReference type="GO" id="GO:0005886">
    <property type="term" value="C:plasma membrane"/>
    <property type="evidence" value="ECO:0007669"/>
    <property type="project" value="UniProtKB-SubCell"/>
</dbReference>
<keyword evidence="2" id="KW-1003">Cell membrane</keyword>
<dbReference type="AlphaFoldDB" id="A0A239HPY2"/>
<keyword evidence="4 7" id="KW-1133">Transmembrane helix</keyword>